<evidence type="ECO:0000313" key="3">
    <source>
        <dbReference type="EMBL" id="EDL84610.1"/>
    </source>
</evidence>
<dbReference type="AlphaFoldDB" id="A6KR80"/>
<evidence type="ECO:0000313" key="4">
    <source>
        <dbReference type="Proteomes" id="UP000234681"/>
    </source>
</evidence>
<name>A6KR80_RAT</name>
<accession>A6KR80</accession>
<keyword evidence="1" id="KW-1133">Transmembrane helix</keyword>
<gene>
    <name evidence="2 5" type="primary">Rnf39</name>
    <name evidence="2" type="ORF">rCG_58630</name>
    <name evidence="3" type="ORF">rCG_58632</name>
</gene>
<organism evidence="2 4">
    <name type="scientific">Rattus norvegicus</name>
    <name type="common">Rat</name>
    <dbReference type="NCBI Taxonomy" id="10116"/>
    <lineage>
        <taxon>Eukaryota</taxon>
        <taxon>Metazoa</taxon>
        <taxon>Chordata</taxon>
        <taxon>Craniata</taxon>
        <taxon>Vertebrata</taxon>
        <taxon>Euteleostomi</taxon>
        <taxon>Mammalia</taxon>
        <taxon>Eutheria</taxon>
        <taxon>Euarchontoglires</taxon>
        <taxon>Glires</taxon>
        <taxon>Rodentia</taxon>
        <taxon>Myomorpha</taxon>
        <taxon>Muroidea</taxon>
        <taxon>Muridae</taxon>
        <taxon>Murinae</taxon>
        <taxon>Rattus</taxon>
    </lineage>
</organism>
<keyword evidence="1" id="KW-0472">Membrane</keyword>
<dbReference type="RGD" id="628854">
    <property type="gene designation" value="Rnf39"/>
</dbReference>
<sequence>MMAAHWTCSSPSRRRARSGSVSSHCSALVTPAPHCVLCQEKPELQVSSSYPSLVWMTSRLLLFGAVIPTYLSGLVCAPIGAGVLISTICPLILSPKSKAQLACTSTRAFKPA</sequence>
<protein>
    <submittedName>
        <fullName evidence="3">RCG58632</fullName>
    </submittedName>
    <submittedName>
        <fullName evidence="2">Ring finger protein 39, isoform CRA_b</fullName>
    </submittedName>
</protein>
<keyword evidence="1" id="KW-0812">Transmembrane</keyword>
<feature type="transmembrane region" description="Helical" evidence="1">
    <location>
        <begin position="62"/>
        <end position="93"/>
    </location>
</feature>
<dbReference type="EMBL" id="CH474093">
    <property type="protein sequence ID" value="EDL84610.1"/>
    <property type="molecule type" value="Genomic_DNA"/>
</dbReference>
<evidence type="ECO:0000256" key="1">
    <source>
        <dbReference type="SAM" id="Phobius"/>
    </source>
</evidence>
<reference evidence="2" key="1">
    <citation type="journal article" date="2005" name="Genome Res.">
        <title>Gene and alternative splicing annotation with AIR.</title>
        <authorList>
            <person name="Florea L."/>
            <person name="Di Francesco V."/>
            <person name="Miller J."/>
            <person name="Turner R."/>
            <person name="Yao A."/>
            <person name="Harris M."/>
            <person name="Walenz B."/>
            <person name="Mobarry C."/>
            <person name="Merkulov G.V."/>
            <person name="Charlab R."/>
            <person name="Dew I."/>
            <person name="Deng Z."/>
            <person name="Istrail S."/>
            <person name="Li P."/>
            <person name="Sutton G."/>
        </authorList>
    </citation>
    <scope>NUCLEOTIDE SEQUENCE</scope>
    <source>
        <strain evidence="2">BN</strain>
    </source>
</reference>
<dbReference type="Proteomes" id="UP000234681">
    <property type="component" value="Chromosome 20"/>
</dbReference>
<evidence type="ECO:0000313" key="5">
    <source>
        <dbReference type="RGD" id="628854"/>
    </source>
</evidence>
<proteinExistence type="predicted"/>
<dbReference type="EMBL" id="CH474093">
    <property type="protein sequence ID" value="EDL84609.1"/>
    <property type="molecule type" value="Genomic_DNA"/>
</dbReference>
<evidence type="ECO:0000313" key="2">
    <source>
        <dbReference type="EMBL" id="EDL84609.1"/>
    </source>
</evidence>
<reference evidence="2 4" key="2">
    <citation type="submission" date="2005-09" db="EMBL/GenBank/DDBJ databases">
        <authorList>
            <person name="Mural R.J."/>
            <person name="Li P.W."/>
            <person name="Adams M.D."/>
            <person name="Amanatides P.G."/>
            <person name="Baden-Tillson H."/>
            <person name="Barnstead M."/>
            <person name="Chin S.H."/>
            <person name="Dew I."/>
            <person name="Evans C.A."/>
            <person name="Ferriera S."/>
            <person name="Flanigan M."/>
            <person name="Fosler C."/>
            <person name="Glodek A."/>
            <person name="Gu Z."/>
            <person name="Holt R.A."/>
            <person name="Jennings D."/>
            <person name="Kraft C.L."/>
            <person name="Lu F."/>
            <person name="Nguyen T."/>
            <person name="Nusskern D.R."/>
            <person name="Pfannkoch C.M."/>
            <person name="Sitter C."/>
            <person name="Sutton G.G."/>
            <person name="Venter J.C."/>
            <person name="Wang Z."/>
            <person name="Woodage T."/>
            <person name="Zheng X.H."/>
            <person name="Zhong F."/>
        </authorList>
    </citation>
    <scope>NUCLEOTIDE SEQUENCE [LARGE SCALE GENOMIC DNA]</scope>
    <source>
        <strain evidence="2">BN</strain>
        <strain evidence="4">BN, Sprague-Dawley</strain>
    </source>
</reference>